<keyword evidence="3" id="KW-1185">Reference proteome</keyword>
<sequence>MTSPKSSRFGVFTAKKFEYEATFIVRVGTLSSQKDFVVHEGIICPRSEFFCRTMNGNWSTAKDRVVILEDADPDIFAIYLNLVYTNRLPTMECSSDGNTILLMTKAQIQEEYTRLSKLYILSERFLDREAKNTIIAALLELSKERSNAGWVCAPPEVAINLVYEETHGGSPIQRLFVDIYSTVPDDKLETAKSSEPLPKDFWCDVAIALRKRIGDRVGFRETVDAYLENTQEKG</sequence>
<dbReference type="SUPFAM" id="SSF54695">
    <property type="entry name" value="POZ domain"/>
    <property type="match status" value="1"/>
</dbReference>
<gene>
    <name evidence="2" type="ORF">K491DRAFT_720471</name>
</gene>
<dbReference type="PANTHER" id="PTHR47843:SF2">
    <property type="entry name" value="BTB DOMAIN-CONTAINING PROTEIN"/>
    <property type="match status" value="1"/>
</dbReference>
<accession>A0A6A6SX36</accession>
<name>A0A6A6SX36_9PLEO</name>
<dbReference type="InterPro" id="IPR011333">
    <property type="entry name" value="SKP1/BTB/POZ_sf"/>
</dbReference>
<dbReference type="Proteomes" id="UP000799324">
    <property type="component" value="Unassembled WGS sequence"/>
</dbReference>
<dbReference type="Pfam" id="PF00651">
    <property type="entry name" value="BTB"/>
    <property type="match status" value="1"/>
</dbReference>
<dbReference type="Gene3D" id="3.30.710.10">
    <property type="entry name" value="Potassium Channel Kv1.1, Chain A"/>
    <property type="match status" value="1"/>
</dbReference>
<dbReference type="AlphaFoldDB" id="A0A6A6SX36"/>
<dbReference type="PANTHER" id="PTHR47843">
    <property type="entry name" value="BTB DOMAIN-CONTAINING PROTEIN-RELATED"/>
    <property type="match status" value="1"/>
</dbReference>
<proteinExistence type="predicted"/>
<dbReference type="OrthoDB" id="1022638at2759"/>
<dbReference type="EMBL" id="MU004445">
    <property type="protein sequence ID" value="KAF2650754.1"/>
    <property type="molecule type" value="Genomic_DNA"/>
</dbReference>
<evidence type="ECO:0000259" key="1">
    <source>
        <dbReference type="PROSITE" id="PS50097"/>
    </source>
</evidence>
<organism evidence="2 3">
    <name type="scientific">Lophiostoma macrostomum CBS 122681</name>
    <dbReference type="NCBI Taxonomy" id="1314788"/>
    <lineage>
        <taxon>Eukaryota</taxon>
        <taxon>Fungi</taxon>
        <taxon>Dikarya</taxon>
        <taxon>Ascomycota</taxon>
        <taxon>Pezizomycotina</taxon>
        <taxon>Dothideomycetes</taxon>
        <taxon>Pleosporomycetidae</taxon>
        <taxon>Pleosporales</taxon>
        <taxon>Lophiostomataceae</taxon>
        <taxon>Lophiostoma</taxon>
    </lineage>
</organism>
<feature type="domain" description="BTB" evidence="1">
    <location>
        <begin position="19"/>
        <end position="92"/>
    </location>
</feature>
<dbReference type="PROSITE" id="PS50097">
    <property type="entry name" value="BTB"/>
    <property type="match status" value="1"/>
</dbReference>
<evidence type="ECO:0000313" key="3">
    <source>
        <dbReference type="Proteomes" id="UP000799324"/>
    </source>
</evidence>
<evidence type="ECO:0000313" key="2">
    <source>
        <dbReference type="EMBL" id="KAF2650754.1"/>
    </source>
</evidence>
<dbReference type="CDD" id="cd18186">
    <property type="entry name" value="BTB_POZ_ZBTB_KLHL-like"/>
    <property type="match status" value="1"/>
</dbReference>
<protein>
    <recommendedName>
        <fullName evidence="1">BTB domain-containing protein</fullName>
    </recommendedName>
</protein>
<dbReference type="InterPro" id="IPR000210">
    <property type="entry name" value="BTB/POZ_dom"/>
</dbReference>
<reference evidence="2" key="1">
    <citation type="journal article" date="2020" name="Stud. Mycol.">
        <title>101 Dothideomycetes genomes: a test case for predicting lifestyles and emergence of pathogens.</title>
        <authorList>
            <person name="Haridas S."/>
            <person name="Albert R."/>
            <person name="Binder M."/>
            <person name="Bloem J."/>
            <person name="Labutti K."/>
            <person name="Salamov A."/>
            <person name="Andreopoulos B."/>
            <person name="Baker S."/>
            <person name="Barry K."/>
            <person name="Bills G."/>
            <person name="Bluhm B."/>
            <person name="Cannon C."/>
            <person name="Castanera R."/>
            <person name="Culley D."/>
            <person name="Daum C."/>
            <person name="Ezra D."/>
            <person name="Gonzalez J."/>
            <person name="Henrissat B."/>
            <person name="Kuo A."/>
            <person name="Liang C."/>
            <person name="Lipzen A."/>
            <person name="Lutzoni F."/>
            <person name="Magnuson J."/>
            <person name="Mondo S."/>
            <person name="Nolan M."/>
            <person name="Ohm R."/>
            <person name="Pangilinan J."/>
            <person name="Park H.-J."/>
            <person name="Ramirez L."/>
            <person name="Alfaro M."/>
            <person name="Sun H."/>
            <person name="Tritt A."/>
            <person name="Yoshinaga Y."/>
            <person name="Zwiers L.-H."/>
            <person name="Turgeon B."/>
            <person name="Goodwin S."/>
            <person name="Spatafora J."/>
            <person name="Crous P."/>
            <person name="Grigoriev I."/>
        </authorList>
    </citation>
    <scope>NUCLEOTIDE SEQUENCE</scope>
    <source>
        <strain evidence="2">CBS 122681</strain>
    </source>
</reference>